<feature type="compositionally biased region" description="Low complexity" evidence="3">
    <location>
        <begin position="164"/>
        <end position="184"/>
    </location>
</feature>
<evidence type="ECO:0000313" key="6">
    <source>
        <dbReference type="Proteomes" id="UP001049176"/>
    </source>
</evidence>
<feature type="region of interest" description="Disordered" evidence="3">
    <location>
        <begin position="1"/>
        <end position="22"/>
    </location>
</feature>
<feature type="region of interest" description="Disordered" evidence="3">
    <location>
        <begin position="402"/>
        <end position="443"/>
    </location>
</feature>
<dbReference type="AlphaFoldDB" id="A0A9P7RY03"/>
<dbReference type="InterPro" id="IPR000818">
    <property type="entry name" value="TEA/ATTS_dom"/>
</dbReference>
<reference evidence="5" key="1">
    <citation type="journal article" date="2021" name="Genome Biol. Evol.">
        <title>The assembled and annotated genome of the fairy-ring fungus Marasmius oreades.</title>
        <authorList>
            <person name="Hiltunen M."/>
            <person name="Ament-Velasquez S.L."/>
            <person name="Johannesson H."/>
        </authorList>
    </citation>
    <scope>NUCLEOTIDE SEQUENCE</scope>
    <source>
        <strain evidence="5">03SP1</strain>
    </source>
</reference>
<dbReference type="SMART" id="SM00426">
    <property type="entry name" value="TEA"/>
    <property type="match status" value="1"/>
</dbReference>
<dbReference type="KEGG" id="more:E1B28_010538"/>
<dbReference type="GO" id="GO:0003700">
    <property type="term" value="F:DNA-binding transcription factor activity"/>
    <property type="evidence" value="ECO:0007669"/>
    <property type="project" value="InterPro"/>
</dbReference>
<feature type="compositionally biased region" description="Polar residues" evidence="3">
    <location>
        <begin position="432"/>
        <end position="443"/>
    </location>
</feature>
<evidence type="ECO:0000256" key="2">
    <source>
        <dbReference type="PROSITE-ProRule" id="PRU00505"/>
    </source>
</evidence>
<protein>
    <recommendedName>
        <fullName evidence="4">TEA domain-containing protein</fullName>
    </recommendedName>
</protein>
<dbReference type="RefSeq" id="XP_043007980.1">
    <property type="nucleotide sequence ID" value="XM_043155511.1"/>
</dbReference>
<keyword evidence="6" id="KW-1185">Reference proteome</keyword>
<organism evidence="5 6">
    <name type="scientific">Marasmius oreades</name>
    <name type="common">fairy-ring Marasmius</name>
    <dbReference type="NCBI Taxonomy" id="181124"/>
    <lineage>
        <taxon>Eukaryota</taxon>
        <taxon>Fungi</taxon>
        <taxon>Dikarya</taxon>
        <taxon>Basidiomycota</taxon>
        <taxon>Agaricomycotina</taxon>
        <taxon>Agaricomycetes</taxon>
        <taxon>Agaricomycetidae</taxon>
        <taxon>Agaricales</taxon>
        <taxon>Marasmiineae</taxon>
        <taxon>Marasmiaceae</taxon>
        <taxon>Marasmius</taxon>
    </lineage>
</organism>
<dbReference type="InterPro" id="IPR038096">
    <property type="entry name" value="TEA/ATTS_sf"/>
</dbReference>
<proteinExistence type="inferred from homology"/>
<accession>A0A9P7RY03</accession>
<feature type="region of interest" description="Disordered" evidence="3">
    <location>
        <begin position="164"/>
        <end position="188"/>
    </location>
</feature>
<gene>
    <name evidence="5" type="ORF">E1B28_010538</name>
</gene>
<sequence length="443" mass="49044">MSWRTESTSPVSSPSPSPTLVDNLRLSADDDVKCCVELGTKEVFRDVVKGRKSWKTLKGGEMVWPPELEAALLEGLSSYQPDDSRETRLLGRFPMRNRYISAYILQKTGKHRTAKQVGSRLQQLRDTCGTKKLQHLLSPSTRKTGSSPALKTYHYGSLQRYGLSVDSSSSSDTSSPSSPISDTPEANWSQAASPSVMYICILPEHSYDARLSSENSSSISSLGAVSRPRSIHTIDPTLAFTSYSVLDRSARSVFEVYHSQKHLVHREECPLTTSQTISGVDEEGRYLYSTSLIPGYWEMICNDADPTQYTIEHKVVQNVTGVSSSLFTAVYKFRYPLDATFHRNRISSATDFSMSAGPYHHGLPFECATSSDNSFDIASLSADMGYNNPEMGPIFATSCYSNESGSVSPRSETSLGYDRRDSDSLSPPPSSTWFYTQSSRPNY</sequence>
<evidence type="ECO:0000259" key="4">
    <source>
        <dbReference type="PROSITE" id="PS51088"/>
    </source>
</evidence>
<dbReference type="PRINTS" id="PR00065">
    <property type="entry name" value="TEADOMAIN"/>
</dbReference>
<name>A0A9P7RY03_9AGAR</name>
<feature type="domain" description="TEA" evidence="4">
    <location>
        <begin position="57"/>
        <end position="131"/>
    </location>
</feature>
<dbReference type="Proteomes" id="UP001049176">
    <property type="component" value="Chromosome 6"/>
</dbReference>
<dbReference type="OrthoDB" id="10006572at2759"/>
<feature type="compositionally biased region" description="Polar residues" evidence="3">
    <location>
        <begin position="402"/>
        <end position="414"/>
    </location>
</feature>
<dbReference type="Gene3D" id="6.10.20.40">
    <property type="entry name" value="TEA/ATTS domain"/>
    <property type="match status" value="1"/>
</dbReference>
<evidence type="ECO:0000313" key="5">
    <source>
        <dbReference type="EMBL" id="KAG7091510.1"/>
    </source>
</evidence>
<evidence type="ECO:0000256" key="1">
    <source>
        <dbReference type="ARBA" id="ARBA00008421"/>
    </source>
</evidence>
<comment type="caution">
    <text evidence="5">The sequence shown here is derived from an EMBL/GenBank/DDBJ whole genome shotgun (WGS) entry which is preliminary data.</text>
</comment>
<dbReference type="EMBL" id="CM032186">
    <property type="protein sequence ID" value="KAG7091510.1"/>
    <property type="molecule type" value="Genomic_DNA"/>
</dbReference>
<dbReference type="Pfam" id="PF01285">
    <property type="entry name" value="TEA"/>
    <property type="match status" value="1"/>
</dbReference>
<feature type="DNA-binding region" description="TEA" evidence="2">
    <location>
        <begin position="57"/>
        <end position="131"/>
    </location>
</feature>
<evidence type="ECO:0000256" key="3">
    <source>
        <dbReference type="SAM" id="MobiDB-lite"/>
    </source>
</evidence>
<comment type="similarity">
    <text evidence="1">Belongs to the TEC1 family.</text>
</comment>
<dbReference type="GeneID" id="66079614"/>
<dbReference type="PROSITE" id="PS51088">
    <property type="entry name" value="TEA_2"/>
    <property type="match status" value="1"/>
</dbReference>